<dbReference type="Proteomes" id="UP000236291">
    <property type="component" value="Unassembled WGS sequence"/>
</dbReference>
<feature type="non-terminal residue" evidence="2">
    <location>
        <position position="1"/>
    </location>
</feature>
<sequence>VALQDVEISLNENEEVETAEEEPVKEAVVEKDVETTYTTSESSDEGTGTAQEDTSAD</sequence>
<feature type="compositionally biased region" description="Basic and acidic residues" evidence="1">
    <location>
        <begin position="22"/>
        <end position="34"/>
    </location>
</feature>
<dbReference type="EMBL" id="ASHM01213829">
    <property type="protein sequence ID" value="PNX67659.1"/>
    <property type="molecule type" value="Genomic_DNA"/>
</dbReference>
<protein>
    <submittedName>
        <fullName evidence="2">Uncharacterized protein</fullName>
    </submittedName>
</protein>
<evidence type="ECO:0000256" key="1">
    <source>
        <dbReference type="SAM" id="MobiDB-lite"/>
    </source>
</evidence>
<feature type="region of interest" description="Disordered" evidence="1">
    <location>
        <begin position="1"/>
        <end position="57"/>
    </location>
</feature>
<accession>A0A2K3KN30</accession>
<feature type="non-terminal residue" evidence="2">
    <location>
        <position position="57"/>
    </location>
</feature>
<dbReference type="AlphaFoldDB" id="A0A2K3KN30"/>
<organism evidence="2 3">
    <name type="scientific">Trifolium pratense</name>
    <name type="common">Red clover</name>
    <dbReference type="NCBI Taxonomy" id="57577"/>
    <lineage>
        <taxon>Eukaryota</taxon>
        <taxon>Viridiplantae</taxon>
        <taxon>Streptophyta</taxon>
        <taxon>Embryophyta</taxon>
        <taxon>Tracheophyta</taxon>
        <taxon>Spermatophyta</taxon>
        <taxon>Magnoliopsida</taxon>
        <taxon>eudicotyledons</taxon>
        <taxon>Gunneridae</taxon>
        <taxon>Pentapetalae</taxon>
        <taxon>rosids</taxon>
        <taxon>fabids</taxon>
        <taxon>Fabales</taxon>
        <taxon>Fabaceae</taxon>
        <taxon>Papilionoideae</taxon>
        <taxon>50 kb inversion clade</taxon>
        <taxon>NPAAA clade</taxon>
        <taxon>Hologalegina</taxon>
        <taxon>IRL clade</taxon>
        <taxon>Trifolieae</taxon>
        <taxon>Trifolium</taxon>
    </lineage>
</organism>
<evidence type="ECO:0000313" key="2">
    <source>
        <dbReference type="EMBL" id="PNX67659.1"/>
    </source>
</evidence>
<reference evidence="2 3" key="2">
    <citation type="journal article" date="2017" name="Front. Plant Sci.">
        <title>Gene Classification and Mining of Molecular Markers Useful in Red Clover (Trifolium pratense) Breeding.</title>
        <authorList>
            <person name="Istvanek J."/>
            <person name="Dluhosova J."/>
            <person name="Dluhos P."/>
            <person name="Patkova L."/>
            <person name="Nedelnik J."/>
            <person name="Repkova J."/>
        </authorList>
    </citation>
    <scope>NUCLEOTIDE SEQUENCE [LARGE SCALE GENOMIC DNA]</scope>
    <source>
        <strain evidence="3">cv. Tatra</strain>
        <tissue evidence="2">Young leaves</tissue>
    </source>
</reference>
<comment type="caution">
    <text evidence="2">The sequence shown here is derived from an EMBL/GenBank/DDBJ whole genome shotgun (WGS) entry which is preliminary data.</text>
</comment>
<proteinExistence type="predicted"/>
<feature type="compositionally biased region" description="Low complexity" evidence="1">
    <location>
        <begin position="35"/>
        <end position="49"/>
    </location>
</feature>
<reference evidence="2 3" key="1">
    <citation type="journal article" date="2014" name="Am. J. Bot.">
        <title>Genome assembly and annotation for red clover (Trifolium pratense; Fabaceae).</title>
        <authorList>
            <person name="Istvanek J."/>
            <person name="Jaros M."/>
            <person name="Krenek A."/>
            <person name="Repkova J."/>
        </authorList>
    </citation>
    <scope>NUCLEOTIDE SEQUENCE [LARGE SCALE GENOMIC DNA]</scope>
    <source>
        <strain evidence="3">cv. Tatra</strain>
        <tissue evidence="2">Young leaves</tissue>
    </source>
</reference>
<feature type="compositionally biased region" description="Acidic residues" evidence="1">
    <location>
        <begin position="12"/>
        <end position="21"/>
    </location>
</feature>
<evidence type="ECO:0000313" key="3">
    <source>
        <dbReference type="Proteomes" id="UP000236291"/>
    </source>
</evidence>
<gene>
    <name evidence="2" type="ORF">L195_g063623</name>
</gene>
<name>A0A2K3KN30_TRIPR</name>